<gene>
    <name evidence="2" type="ORF">N177_3757</name>
</gene>
<name>V4R8V8_9HYPH</name>
<evidence type="ECO:0000313" key="3">
    <source>
        <dbReference type="Proteomes" id="UP000017819"/>
    </source>
</evidence>
<proteinExistence type="predicted"/>
<feature type="compositionally biased region" description="Polar residues" evidence="1">
    <location>
        <begin position="45"/>
        <end position="62"/>
    </location>
</feature>
<dbReference type="Proteomes" id="UP000017819">
    <property type="component" value="Unassembled WGS sequence"/>
</dbReference>
<dbReference type="STRING" id="631454.N177_3757"/>
<accession>V4R8V8</accession>
<evidence type="ECO:0000256" key="1">
    <source>
        <dbReference type="SAM" id="MobiDB-lite"/>
    </source>
</evidence>
<dbReference type="RefSeq" id="WP_023433867.1">
    <property type="nucleotide sequence ID" value="NZ_AWXZ01000040.1"/>
</dbReference>
<keyword evidence="3" id="KW-1185">Reference proteome</keyword>
<organism evidence="2 3">
    <name type="scientific">Lutibaculum baratangense AMV1</name>
    <dbReference type="NCBI Taxonomy" id="631454"/>
    <lineage>
        <taxon>Bacteria</taxon>
        <taxon>Pseudomonadati</taxon>
        <taxon>Pseudomonadota</taxon>
        <taxon>Alphaproteobacteria</taxon>
        <taxon>Hyphomicrobiales</taxon>
        <taxon>Tepidamorphaceae</taxon>
        <taxon>Lutibaculum</taxon>
    </lineage>
</organism>
<feature type="region of interest" description="Disordered" evidence="1">
    <location>
        <begin position="33"/>
        <end position="62"/>
    </location>
</feature>
<protein>
    <submittedName>
        <fullName evidence="2">Uncharacterized protein</fullName>
    </submittedName>
</protein>
<evidence type="ECO:0000313" key="2">
    <source>
        <dbReference type="EMBL" id="ESR22621.1"/>
    </source>
</evidence>
<sequence length="128" mass="13166">MIDARTLVIAAVATLAVVGLDFGIGHSAAFDEARPAKDQSRVVGHTTTTDPNAPQSSGSVTVVGQAKADRLSAAPSCAARGWPYLPEACLVTADGRAPRTAVRTLTIEERSAAGSSLVRLPVTQIVSQ</sequence>
<reference evidence="2 3" key="1">
    <citation type="journal article" date="2014" name="Genome Announc.">
        <title>Draft Genome Sequence of Lutibaculum baratangense Strain AMV1T, Isolated from a Mud Volcano in Andamans, India.</title>
        <authorList>
            <person name="Singh A."/>
            <person name="Sreenivas A."/>
            <person name="Sathyanarayana Reddy G."/>
            <person name="Pinnaka A.K."/>
            <person name="Shivaji S."/>
        </authorList>
    </citation>
    <scope>NUCLEOTIDE SEQUENCE [LARGE SCALE GENOMIC DNA]</scope>
    <source>
        <strain evidence="2 3">AMV1</strain>
    </source>
</reference>
<dbReference type="AlphaFoldDB" id="V4R8V8"/>
<dbReference type="EMBL" id="AWXZ01000040">
    <property type="protein sequence ID" value="ESR22621.1"/>
    <property type="molecule type" value="Genomic_DNA"/>
</dbReference>
<comment type="caution">
    <text evidence="2">The sequence shown here is derived from an EMBL/GenBank/DDBJ whole genome shotgun (WGS) entry which is preliminary data.</text>
</comment>